<keyword evidence="1" id="KW-0472">Membrane</keyword>
<dbReference type="eggNOG" id="ENOG5032MST">
    <property type="taxonomic scope" value="Bacteria"/>
</dbReference>
<feature type="transmembrane region" description="Helical" evidence="1">
    <location>
        <begin position="69"/>
        <end position="88"/>
    </location>
</feature>
<dbReference type="OrthoDB" id="2082701at2"/>
<dbReference type="STRING" id="155618.RV06_GL001902"/>
<keyword evidence="5" id="KW-1185">Reference proteome</keyword>
<reference evidence="2 4" key="1">
    <citation type="submission" date="2013-02" db="EMBL/GenBank/DDBJ databases">
        <title>The Genome Sequence of Enterococcus haemoperoxidus BAA-382.</title>
        <authorList>
            <consortium name="The Broad Institute Genome Sequencing Platform"/>
            <consortium name="The Broad Institute Genome Sequencing Center for Infectious Disease"/>
            <person name="Earl A.M."/>
            <person name="Gilmore M.S."/>
            <person name="Lebreton F."/>
            <person name="Walker B."/>
            <person name="Young S.K."/>
            <person name="Zeng Q."/>
            <person name="Gargeya S."/>
            <person name="Fitzgerald M."/>
            <person name="Haas B."/>
            <person name="Abouelleil A."/>
            <person name="Alvarado L."/>
            <person name="Arachchi H.M."/>
            <person name="Berlin A.M."/>
            <person name="Chapman S.B."/>
            <person name="Dewar J."/>
            <person name="Goldberg J."/>
            <person name="Griggs A."/>
            <person name="Gujja S."/>
            <person name="Hansen M."/>
            <person name="Howarth C."/>
            <person name="Imamovic A."/>
            <person name="Larimer J."/>
            <person name="McCowan C."/>
            <person name="Murphy C."/>
            <person name="Neiman D."/>
            <person name="Pearson M."/>
            <person name="Priest M."/>
            <person name="Roberts A."/>
            <person name="Saif S."/>
            <person name="Shea T."/>
            <person name="Sisk P."/>
            <person name="Sykes S."/>
            <person name="Wortman J."/>
            <person name="Nusbaum C."/>
            <person name="Birren B."/>
        </authorList>
    </citation>
    <scope>NUCLEOTIDE SEQUENCE [LARGE SCALE GENOMIC DNA]</scope>
    <source>
        <strain evidence="2 4">ATCC BAA-382</strain>
    </source>
</reference>
<evidence type="ECO:0000313" key="3">
    <source>
        <dbReference type="EMBL" id="EOT61626.1"/>
    </source>
</evidence>
<organism evidence="2 4">
    <name type="scientific">Enterococcus haemoperoxidus ATCC BAA-382</name>
    <dbReference type="NCBI Taxonomy" id="1158608"/>
    <lineage>
        <taxon>Bacteria</taxon>
        <taxon>Bacillati</taxon>
        <taxon>Bacillota</taxon>
        <taxon>Bacilli</taxon>
        <taxon>Lactobacillales</taxon>
        <taxon>Enterococcaceae</taxon>
        <taxon>Enterococcus</taxon>
    </lineage>
</organism>
<evidence type="ECO:0000313" key="4">
    <source>
        <dbReference type="Proteomes" id="UP000013858"/>
    </source>
</evidence>
<dbReference type="RefSeq" id="WP_010763080.1">
    <property type="nucleotide sequence ID" value="NZ_KB946316.1"/>
</dbReference>
<evidence type="ECO:0000313" key="2">
    <source>
        <dbReference type="EMBL" id="EOH92883.1"/>
    </source>
</evidence>
<evidence type="ECO:0000256" key="1">
    <source>
        <dbReference type="SAM" id="Phobius"/>
    </source>
</evidence>
<sequence>MVDLIMILIFIICGVQLWRGKWSWLIAGYNTASEQEKAKTNEWALGKVMSIILIISAMLIGLGRLFLQLQLVIAIAITILVGGAIAYINTSPRFKNEI</sequence>
<feature type="transmembrane region" description="Helical" evidence="1">
    <location>
        <begin position="43"/>
        <end position="62"/>
    </location>
</feature>
<dbReference type="AlphaFoldDB" id="R2QCC5"/>
<dbReference type="EMBL" id="AJAR01000027">
    <property type="protein sequence ID" value="EOH92883.1"/>
    <property type="molecule type" value="Genomic_DNA"/>
</dbReference>
<dbReference type="InterPro" id="IPR017259">
    <property type="entry name" value="UCP037672"/>
</dbReference>
<dbReference type="Proteomes" id="UP000013858">
    <property type="component" value="Unassembled WGS sequence"/>
</dbReference>
<dbReference type="PATRIC" id="fig|1158608.3.peg.2858"/>
<dbReference type="Pfam" id="PF12650">
    <property type="entry name" value="DUF3784"/>
    <property type="match status" value="1"/>
</dbReference>
<name>R2QCC5_9ENTE</name>
<protein>
    <recommendedName>
        <fullName evidence="6">DUF3784 domain-containing protein</fullName>
    </recommendedName>
</protein>
<reference evidence="3 5" key="2">
    <citation type="submission" date="2013-03" db="EMBL/GenBank/DDBJ databases">
        <title>The Genome Sequence of Enterococcus haemoperoxidus BAA-382 (PacBio/Illumina hybrid assembly).</title>
        <authorList>
            <consortium name="The Broad Institute Genomics Platform"/>
            <consortium name="The Broad Institute Genome Sequencing Center for Infectious Disease"/>
            <person name="Earl A."/>
            <person name="Russ C."/>
            <person name="Gilmore M."/>
            <person name="Surin D."/>
            <person name="Walker B."/>
            <person name="Young S."/>
            <person name="Zeng Q."/>
            <person name="Gargeya S."/>
            <person name="Fitzgerald M."/>
            <person name="Haas B."/>
            <person name="Abouelleil A."/>
            <person name="Allen A.W."/>
            <person name="Alvarado L."/>
            <person name="Arachchi H.M."/>
            <person name="Berlin A.M."/>
            <person name="Chapman S.B."/>
            <person name="Gainer-Dewar J."/>
            <person name="Goldberg J."/>
            <person name="Griggs A."/>
            <person name="Gujja S."/>
            <person name="Hansen M."/>
            <person name="Howarth C."/>
            <person name="Imamovic A."/>
            <person name="Ireland A."/>
            <person name="Larimer J."/>
            <person name="McCowan C."/>
            <person name="Murphy C."/>
            <person name="Pearson M."/>
            <person name="Poon T.W."/>
            <person name="Priest M."/>
            <person name="Roberts A."/>
            <person name="Saif S."/>
            <person name="Shea T."/>
            <person name="Sisk P."/>
            <person name="Sykes S."/>
            <person name="Wortman J."/>
            <person name="Nusbaum C."/>
            <person name="Birren B."/>
        </authorList>
    </citation>
    <scope>NUCLEOTIDE SEQUENCE [LARGE SCALE GENOMIC DNA]</scope>
    <source>
        <strain evidence="3 5">ATCC BAA-382</strain>
    </source>
</reference>
<comment type="caution">
    <text evidence="2">The sequence shown here is derived from an EMBL/GenBank/DDBJ whole genome shotgun (WGS) entry which is preliminary data.</text>
</comment>
<proteinExistence type="predicted"/>
<gene>
    <name evidence="3" type="ORF">I583_00608</name>
    <name evidence="2" type="ORF">UAW_02924</name>
</gene>
<accession>R2QCC5</accession>
<evidence type="ECO:0008006" key="6">
    <source>
        <dbReference type="Google" id="ProtNLM"/>
    </source>
</evidence>
<keyword evidence="1" id="KW-0812">Transmembrane</keyword>
<evidence type="ECO:0000313" key="5">
    <source>
        <dbReference type="Proteomes" id="UP000014197"/>
    </source>
</evidence>
<dbReference type="EMBL" id="ASVY01000002">
    <property type="protein sequence ID" value="EOT61626.1"/>
    <property type="molecule type" value="Genomic_DNA"/>
</dbReference>
<keyword evidence="1" id="KW-1133">Transmembrane helix</keyword>
<dbReference type="Proteomes" id="UP000014197">
    <property type="component" value="Unassembled WGS sequence"/>
</dbReference>